<gene>
    <name evidence="3" type="ORF">FEM48_Zijuj04G0129700</name>
</gene>
<feature type="region of interest" description="Disordered" evidence="1">
    <location>
        <begin position="29"/>
        <end position="57"/>
    </location>
</feature>
<evidence type="ECO:0000313" key="3">
    <source>
        <dbReference type="EMBL" id="KAH7533429.1"/>
    </source>
</evidence>
<dbReference type="AlphaFoldDB" id="A0A978VK10"/>
<dbReference type="PANTHER" id="PTHR37389">
    <property type="entry name" value="NODULIN-24"/>
    <property type="match status" value="1"/>
</dbReference>
<keyword evidence="2" id="KW-0732">Signal</keyword>
<dbReference type="EMBL" id="JAEACU010000004">
    <property type="protein sequence ID" value="KAH7533429.1"/>
    <property type="molecule type" value="Genomic_DNA"/>
</dbReference>
<feature type="chain" id="PRO_5037907445" description="Cold and drought-regulated protein CORA-like" evidence="2">
    <location>
        <begin position="26"/>
        <end position="155"/>
    </location>
</feature>
<evidence type="ECO:0008006" key="5">
    <source>
        <dbReference type="Google" id="ProtNLM"/>
    </source>
</evidence>
<organism evidence="3 4">
    <name type="scientific">Ziziphus jujuba var. spinosa</name>
    <dbReference type="NCBI Taxonomy" id="714518"/>
    <lineage>
        <taxon>Eukaryota</taxon>
        <taxon>Viridiplantae</taxon>
        <taxon>Streptophyta</taxon>
        <taxon>Embryophyta</taxon>
        <taxon>Tracheophyta</taxon>
        <taxon>Spermatophyta</taxon>
        <taxon>Magnoliopsida</taxon>
        <taxon>eudicotyledons</taxon>
        <taxon>Gunneridae</taxon>
        <taxon>Pentapetalae</taxon>
        <taxon>rosids</taxon>
        <taxon>fabids</taxon>
        <taxon>Rosales</taxon>
        <taxon>Rhamnaceae</taxon>
        <taxon>Paliureae</taxon>
        <taxon>Ziziphus</taxon>
    </lineage>
</organism>
<accession>A0A978VK10</accession>
<comment type="caution">
    <text evidence="3">The sequence shown here is derived from an EMBL/GenBank/DDBJ whole genome shotgun (WGS) entry which is preliminary data.</text>
</comment>
<reference evidence="3" key="1">
    <citation type="journal article" date="2021" name="Front. Plant Sci.">
        <title>Chromosome-Scale Genome Assembly for Chinese Sour Jujube and Insights Into Its Genome Evolution and Domestication Signature.</title>
        <authorList>
            <person name="Shen L.-Y."/>
            <person name="Luo H."/>
            <person name="Wang X.-L."/>
            <person name="Wang X.-M."/>
            <person name="Qiu X.-J."/>
            <person name="Liu H."/>
            <person name="Zhou S.-S."/>
            <person name="Jia K.-H."/>
            <person name="Nie S."/>
            <person name="Bao Y.-T."/>
            <person name="Zhang R.-G."/>
            <person name="Yun Q.-Z."/>
            <person name="Chai Y.-H."/>
            <person name="Lu J.-Y."/>
            <person name="Li Y."/>
            <person name="Zhao S.-W."/>
            <person name="Mao J.-F."/>
            <person name="Jia S.-G."/>
            <person name="Mao Y.-M."/>
        </authorList>
    </citation>
    <scope>NUCLEOTIDE SEQUENCE</scope>
    <source>
        <strain evidence="3">AT0</strain>
        <tissue evidence="3">Leaf</tissue>
    </source>
</reference>
<evidence type="ECO:0000313" key="4">
    <source>
        <dbReference type="Proteomes" id="UP000813462"/>
    </source>
</evidence>
<dbReference type="Proteomes" id="UP000813462">
    <property type="component" value="Unassembled WGS sequence"/>
</dbReference>
<evidence type="ECO:0000256" key="2">
    <source>
        <dbReference type="SAM" id="SignalP"/>
    </source>
</evidence>
<dbReference type="PANTHER" id="PTHR37389:SF16">
    <property type="entry name" value="GLYCINE-RICH CELL WALL STRUCTURAL PROTEIN"/>
    <property type="match status" value="1"/>
</dbReference>
<feature type="signal peptide" evidence="2">
    <location>
        <begin position="1"/>
        <end position="25"/>
    </location>
</feature>
<dbReference type="Pfam" id="PF07172">
    <property type="entry name" value="GRP"/>
    <property type="match status" value="1"/>
</dbReference>
<sequence>MGSRILIFLGLVFAVVLFISSEVSARDLAAQTSTDNKIEETNGLNESKYGESGGRYNGDRGGYNGGRGGYNGGRGGYPGHGGGGGGHPSHGGGGYPAVVVAAVATMVVVGVATMEEAVQSAVLMLVKLLMLNLKPNLTTKRVLLVILYYIYKKHA</sequence>
<proteinExistence type="predicted"/>
<dbReference type="InterPro" id="IPR010800">
    <property type="entry name" value="GRP"/>
</dbReference>
<evidence type="ECO:0000256" key="1">
    <source>
        <dbReference type="SAM" id="MobiDB-lite"/>
    </source>
</evidence>
<protein>
    <recommendedName>
        <fullName evidence="5">Cold and drought-regulated protein CORA-like</fullName>
    </recommendedName>
</protein>
<name>A0A978VK10_ZIZJJ</name>